<accession>A0ABY3DM85</accession>
<dbReference type="EMBL" id="VMBP01000006">
    <property type="protein sequence ID" value="TSJ60417.1"/>
    <property type="molecule type" value="Genomic_DNA"/>
</dbReference>
<feature type="compositionally biased region" description="Low complexity" evidence="1">
    <location>
        <begin position="231"/>
        <end position="246"/>
    </location>
</feature>
<keyword evidence="3" id="KW-1185">Reference proteome</keyword>
<sequence>MSVDLIRYDLLVQDALRGVVRRVLTDVARDGLPGDHHLYVSFDTQAPGVRLSPRLKERYPEEMTVVLQHQFWDLVVTDQFFEVGLSFNGIPERLHIPFAALKGFFDPSVKFGLQFEPMTDDELEDADEEAEEPVAPAPVTPISGARPTSVPSTRTAARSGGAAKEEAGKSDVGKSETGKSDADKSDSTRTEAKAPKPAPAAKAEPKAEPKPVPAAARAVDASGDAPEGKAGKPTGKSAAAKPSPASKADEGEAEPKDGGTGGAQVVRLDAFRKK</sequence>
<dbReference type="InterPro" id="IPR036760">
    <property type="entry name" value="SspB-like_sf"/>
</dbReference>
<evidence type="ECO:0008006" key="4">
    <source>
        <dbReference type="Google" id="ProtNLM"/>
    </source>
</evidence>
<dbReference type="SUPFAM" id="SSF101738">
    <property type="entry name" value="SspB-like"/>
    <property type="match status" value="1"/>
</dbReference>
<gene>
    <name evidence="2" type="ORF">FO470_16810</name>
</gene>
<feature type="compositionally biased region" description="Acidic residues" evidence="1">
    <location>
        <begin position="121"/>
        <end position="132"/>
    </location>
</feature>
<feature type="compositionally biased region" description="Basic and acidic residues" evidence="1">
    <location>
        <begin position="163"/>
        <end position="194"/>
    </location>
</feature>
<organism evidence="2 3">
    <name type="scientific">Ancylobacter moscoviensis</name>
    <dbReference type="NCBI Taxonomy" id="2597768"/>
    <lineage>
        <taxon>Bacteria</taxon>
        <taxon>Pseudomonadati</taxon>
        <taxon>Pseudomonadota</taxon>
        <taxon>Alphaproteobacteria</taxon>
        <taxon>Hyphomicrobiales</taxon>
        <taxon>Xanthobacteraceae</taxon>
        <taxon>Ancylobacter</taxon>
    </lineage>
</organism>
<dbReference type="Gene3D" id="2.30.30.220">
    <property type="entry name" value="SspB-like"/>
    <property type="match status" value="1"/>
</dbReference>
<feature type="region of interest" description="Disordered" evidence="1">
    <location>
        <begin position="121"/>
        <end position="274"/>
    </location>
</feature>
<dbReference type="Proteomes" id="UP000315321">
    <property type="component" value="Unassembled WGS sequence"/>
</dbReference>
<protein>
    <recommendedName>
        <fullName evidence="4">Stringent starvation protein B</fullName>
    </recommendedName>
</protein>
<name>A0ABY3DM85_9HYPH</name>
<dbReference type="Pfam" id="PF04386">
    <property type="entry name" value="SspB"/>
    <property type="match status" value="1"/>
</dbReference>
<dbReference type="InterPro" id="IPR007481">
    <property type="entry name" value="SspB"/>
</dbReference>
<evidence type="ECO:0000313" key="2">
    <source>
        <dbReference type="EMBL" id="TSJ60417.1"/>
    </source>
</evidence>
<evidence type="ECO:0000313" key="3">
    <source>
        <dbReference type="Proteomes" id="UP000315321"/>
    </source>
</evidence>
<proteinExistence type="predicted"/>
<evidence type="ECO:0000256" key="1">
    <source>
        <dbReference type="SAM" id="MobiDB-lite"/>
    </source>
</evidence>
<comment type="caution">
    <text evidence="2">The sequence shown here is derived from an EMBL/GenBank/DDBJ whole genome shotgun (WGS) entry which is preliminary data.</text>
</comment>
<reference evidence="2 3" key="1">
    <citation type="submission" date="2019-07" db="EMBL/GenBank/DDBJ databases">
        <authorList>
            <person name="Grouzdev D.S."/>
        </authorList>
    </citation>
    <scope>NUCLEOTIDE SEQUENCE [LARGE SCALE GENOMIC DNA]</scope>
    <source>
        <strain evidence="2 3">3C</strain>
    </source>
</reference>
<dbReference type="RefSeq" id="WP_144344146.1">
    <property type="nucleotide sequence ID" value="NZ_VMBP01000006.1"/>
</dbReference>
<feature type="compositionally biased region" description="Basic and acidic residues" evidence="1">
    <location>
        <begin position="247"/>
        <end position="257"/>
    </location>
</feature>